<name>A0AAN7W4S7_9PEZI</name>
<organism evidence="1 2">
    <name type="scientific">Elasticomyces elasticus</name>
    <dbReference type="NCBI Taxonomy" id="574655"/>
    <lineage>
        <taxon>Eukaryota</taxon>
        <taxon>Fungi</taxon>
        <taxon>Dikarya</taxon>
        <taxon>Ascomycota</taxon>
        <taxon>Pezizomycotina</taxon>
        <taxon>Dothideomycetes</taxon>
        <taxon>Dothideomycetidae</taxon>
        <taxon>Mycosphaerellales</taxon>
        <taxon>Teratosphaeriaceae</taxon>
        <taxon>Elasticomyces</taxon>
    </lineage>
</organism>
<sequence>MAAHSPDDELLMMLAPYESAMCRGKLRRWNTTLRKHTDHYRGTCEIYAGSGFQNQFDKRAWKSRPGLCHYFKYTTYKYSDPVLQSGLPAKAINLSNTSPTQANTKRSS</sequence>
<dbReference type="AlphaFoldDB" id="A0AAN7W4S7"/>
<protein>
    <submittedName>
        <fullName evidence="1">Uncharacterized protein</fullName>
    </submittedName>
</protein>
<dbReference type="Proteomes" id="UP001310594">
    <property type="component" value="Unassembled WGS sequence"/>
</dbReference>
<accession>A0AAN7W4S7</accession>
<comment type="caution">
    <text evidence="1">The sequence shown here is derived from an EMBL/GenBank/DDBJ whole genome shotgun (WGS) entry which is preliminary data.</text>
</comment>
<evidence type="ECO:0000313" key="1">
    <source>
        <dbReference type="EMBL" id="KAK5698820.1"/>
    </source>
</evidence>
<dbReference type="EMBL" id="JAVRQU010000009">
    <property type="protein sequence ID" value="KAK5698820.1"/>
    <property type="molecule type" value="Genomic_DNA"/>
</dbReference>
<proteinExistence type="predicted"/>
<reference evidence="1" key="1">
    <citation type="submission" date="2023-08" db="EMBL/GenBank/DDBJ databases">
        <title>Black Yeasts Isolated from many extreme environments.</title>
        <authorList>
            <person name="Coleine C."/>
            <person name="Stajich J.E."/>
            <person name="Selbmann L."/>
        </authorList>
    </citation>
    <scope>NUCLEOTIDE SEQUENCE</scope>
    <source>
        <strain evidence="1">CCFEE 5810</strain>
    </source>
</reference>
<evidence type="ECO:0000313" key="2">
    <source>
        <dbReference type="Proteomes" id="UP001310594"/>
    </source>
</evidence>
<gene>
    <name evidence="1" type="ORF">LTR97_006468</name>
</gene>